<evidence type="ECO:0000313" key="2">
    <source>
        <dbReference type="EMBL" id="GGF19876.1"/>
    </source>
</evidence>
<reference evidence="3" key="1">
    <citation type="journal article" date="2019" name="Int. J. Syst. Evol. Microbiol.">
        <title>The Global Catalogue of Microorganisms (GCM) 10K type strain sequencing project: providing services to taxonomists for standard genome sequencing and annotation.</title>
        <authorList>
            <consortium name="The Broad Institute Genomics Platform"/>
            <consortium name="The Broad Institute Genome Sequencing Center for Infectious Disease"/>
            <person name="Wu L."/>
            <person name="Ma J."/>
        </authorList>
    </citation>
    <scope>NUCLEOTIDE SEQUENCE [LARGE SCALE GENOMIC DNA]</scope>
    <source>
        <strain evidence="3">CCM 7855</strain>
    </source>
</reference>
<comment type="caution">
    <text evidence="2">The sequence shown here is derived from an EMBL/GenBank/DDBJ whole genome shotgun (WGS) entry which is preliminary data.</text>
</comment>
<gene>
    <name evidence="2" type="ORF">GCM10007298_14880</name>
</gene>
<sequence>MNHISRFRTRMADLQRAESSEVATLCTAVAVIFTIFTWGLFLSGMNSELSGMTDHSYRGSYAAAGALGLVALMASTTACVLGRDAIRTTAAVTFWLSIGPALMGGQMIVALIAG</sequence>
<dbReference type="EMBL" id="BMCS01000001">
    <property type="protein sequence ID" value="GGF19876.1"/>
    <property type="molecule type" value="Genomic_DNA"/>
</dbReference>
<keyword evidence="1" id="KW-0812">Transmembrane</keyword>
<proteinExistence type="predicted"/>
<dbReference type="Proteomes" id="UP000632454">
    <property type="component" value="Unassembled WGS sequence"/>
</dbReference>
<evidence type="ECO:0000256" key="1">
    <source>
        <dbReference type="SAM" id="Phobius"/>
    </source>
</evidence>
<protein>
    <submittedName>
        <fullName evidence="2">Uncharacterized protein</fullName>
    </submittedName>
</protein>
<keyword evidence="1" id="KW-1133">Transmembrane helix</keyword>
<feature type="transmembrane region" description="Helical" evidence="1">
    <location>
        <begin position="61"/>
        <end position="82"/>
    </location>
</feature>
<name>A0ABQ1UIP0_9NOCA</name>
<organism evidence="2 3">
    <name type="scientific">Williamsia phyllosphaerae</name>
    <dbReference type="NCBI Taxonomy" id="885042"/>
    <lineage>
        <taxon>Bacteria</taxon>
        <taxon>Bacillati</taxon>
        <taxon>Actinomycetota</taxon>
        <taxon>Actinomycetes</taxon>
        <taxon>Mycobacteriales</taxon>
        <taxon>Nocardiaceae</taxon>
        <taxon>Williamsia</taxon>
    </lineage>
</organism>
<keyword evidence="1" id="KW-0472">Membrane</keyword>
<evidence type="ECO:0000313" key="3">
    <source>
        <dbReference type="Proteomes" id="UP000632454"/>
    </source>
</evidence>
<dbReference type="RefSeq" id="WP_229704948.1">
    <property type="nucleotide sequence ID" value="NZ_BMCS01000001.1"/>
</dbReference>
<feature type="transmembrane region" description="Helical" evidence="1">
    <location>
        <begin position="21"/>
        <end position="41"/>
    </location>
</feature>
<feature type="transmembrane region" description="Helical" evidence="1">
    <location>
        <begin position="94"/>
        <end position="113"/>
    </location>
</feature>
<accession>A0ABQ1UIP0</accession>
<keyword evidence="3" id="KW-1185">Reference proteome</keyword>